<dbReference type="InterPro" id="IPR002661">
    <property type="entry name" value="Ribosome_recyc_fac"/>
</dbReference>
<evidence type="ECO:0000259" key="5">
    <source>
        <dbReference type="Pfam" id="PF01765"/>
    </source>
</evidence>
<comment type="subcellular location">
    <subcellularLocation>
        <location evidence="3">Cytoplasm</location>
    </subcellularLocation>
</comment>
<evidence type="ECO:0000313" key="7">
    <source>
        <dbReference type="Proteomes" id="UP000187735"/>
    </source>
</evidence>
<dbReference type="Proteomes" id="UP000187735">
    <property type="component" value="Chromosome"/>
</dbReference>
<dbReference type="FunFam" id="3.30.1360.40:FF:000001">
    <property type="entry name" value="Ribosome-recycling factor"/>
    <property type="match status" value="1"/>
</dbReference>
<dbReference type="KEGG" id="fmr:Fuma_06703"/>
<dbReference type="Gene3D" id="1.10.132.20">
    <property type="entry name" value="Ribosome-recycling factor"/>
    <property type="match status" value="1"/>
</dbReference>
<evidence type="ECO:0000256" key="3">
    <source>
        <dbReference type="HAMAP-Rule" id="MF_00040"/>
    </source>
</evidence>
<accession>A0A1P8WSK4</accession>
<keyword evidence="3" id="KW-0963">Cytoplasm</keyword>
<comment type="similarity">
    <text evidence="1 3">Belongs to the RRF family.</text>
</comment>
<evidence type="ECO:0000256" key="2">
    <source>
        <dbReference type="ARBA" id="ARBA00022917"/>
    </source>
</evidence>
<dbReference type="STRING" id="1891926.Fuma_06703"/>
<dbReference type="PANTHER" id="PTHR20982:SF3">
    <property type="entry name" value="MITOCHONDRIAL RIBOSOME RECYCLING FACTOR PSEUDO 1"/>
    <property type="match status" value="1"/>
</dbReference>
<feature type="region of interest" description="Disordered" evidence="4">
    <location>
        <begin position="133"/>
        <end position="186"/>
    </location>
</feature>
<dbReference type="NCBIfam" id="TIGR00496">
    <property type="entry name" value="frr"/>
    <property type="match status" value="1"/>
</dbReference>
<comment type="function">
    <text evidence="3">Responsible for the release of ribosomes from messenger RNA at the termination of protein biosynthesis. May increase the efficiency of translation by recycling ribosomes from one round of translation to another.</text>
</comment>
<name>A0A1P8WSK4_9PLAN</name>
<dbReference type="Pfam" id="PF01765">
    <property type="entry name" value="RRF"/>
    <property type="match status" value="1"/>
</dbReference>
<keyword evidence="2 3" id="KW-0648">Protein biosynthesis</keyword>
<dbReference type="HAMAP" id="MF_00040">
    <property type="entry name" value="RRF"/>
    <property type="match status" value="1"/>
</dbReference>
<dbReference type="InterPro" id="IPR023584">
    <property type="entry name" value="Ribosome_recyc_fac_dom"/>
</dbReference>
<dbReference type="GO" id="GO:0006415">
    <property type="term" value="P:translational termination"/>
    <property type="evidence" value="ECO:0007669"/>
    <property type="project" value="UniProtKB-UniRule"/>
</dbReference>
<organism evidence="6 7">
    <name type="scientific">Fuerstiella marisgermanici</name>
    <dbReference type="NCBI Taxonomy" id="1891926"/>
    <lineage>
        <taxon>Bacteria</taxon>
        <taxon>Pseudomonadati</taxon>
        <taxon>Planctomycetota</taxon>
        <taxon>Planctomycetia</taxon>
        <taxon>Planctomycetales</taxon>
        <taxon>Planctomycetaceae</taxon>
        <taxon>Fuerstiella</taxon>
    </lineage>
</organism>
<reference evidence="6 7" key="1">
    <citation type="journal article" date="2016" name="Front. Microbiol.">
        <title>Fuerstia marisgermanicae gen. nov., sp. nov., an Unusual Member of the Phylum Planctomycetes from the German Wadden Sea.</title>
        <authorList>
            <person name="Kohn T."/>
            <person name="Heuer A."/>
            <person name="Jogler M."/>
            <person name="Vollmers J."/>
            <person name="Boedeker C."/>
            <person name="Bunk B."/>
            <person name="Rast P."/>
            <person name="Borchert D."/>
            <person name="Glockner I."/>
            <person name="Freese H.M."/>
            <person name="Klenk H.P."/>
            <person name="Overmann J."/>
            <person name="Kaster A.K."/>
            <person name="Rohde M."/>
            <person name="Wiegand S."/>
            <person name="Jogler C."/>
        </authorList>
    </citation>
    <scope>NUCLEOTIDE SEQUENCE [LARGE SCALE GENOMIC DNA]</scope>
    <source>
        <strain evidence="6 7">NH11</strain>
    </source>
</reference>
<dbReference type="PANTHER" id="PTHR20982">
    <property type="entry name" value="RIBOSOME RECYCLING FACTOR"/>
    <property type="match status" value="1"/>
</dbReference>
<dbReference type="AlphaFoldDB" id="A0A1P8WSK4"/>
<proteinExistence type="inferred from homology"/>
<gene>
    <name evidence="3 6" type="primary">frr</name>
    <name evidence="6" type="ORF">Fuma_06703</name>
</gene>
<dbReference type="EMBL" id="CP017641">
    <property type="protein sequence ID" value="APZ97025.1"/>
    <property type="molecule type" value="Genomic_DNA"/>
</dbReference>
<evidence type="ECO:0000256" key="1">
    <source>
        <dbReference type="ARBA" id="ARBA00005912"/>
    </source>
</evidence>
<sequence length="186" mass="20945">MEQDEILLDAEERMEKAVDHFASSLTGIRTGRANPGLVDSIKVDYYGSPTPLKQIANVSVPEPQQIMIRPFDVTSLDEIAKAIQNSDLGMAPNNDGRVVRLNVPPLSTERRTQLVGRVKELAEEARVSIRNIRRDANKHADQAEKDKSMSEDDREQTKEKVQELTKKYEGTVNKDAEAKEKEVMNE</sequence>
<evidence type="ECO:0000313" key="6">
    <source>
        <dbReference type="EMBL" id="APZ97025.1"/>
    </source>
</evidence>
<evidence type="ECO:0000256" key="4">
    <source>
        <dbReference type="SAM" id="MobiDB-lite"/>
    </source>
</evidence>
<dbReference type="CDD" id="cd00520">
    <property type="entry name" value="RRF"/>
    <property type="match status" value="1"/>
</dbReference>
<dbReference type="Gene3D" id="3.30.1360.40">
    <property type="match status" value="1"/>
</dbReference>
<dbReference type="OrthoDB" id="9804006at2"/>
<dbReference type="InterPro" id="IPR036191">
    <property type="entry name" value="RRF_sf"/>
</dbReference>
<dbReference type="GO" id="GO:0043023">
    <property type="term" value="F:ribosomal large subunit binding"/>
    <property type="evidence" value="ECO:0007669"/>
    <property type="project" value="TreeGrafter"/>
</dbReference>
<dbReference type="RefSeq" id="WP_077028723.1">
    <property type="nucleotide sequence ID" value="NZ_CP017641.1"/>
</dbReference>
<protein>
    <recommendedName>
        <fullName evidence="3">Ribosome-recycling factor</fullName>
        <shortName evidence="3">RRF</shortName>
    </recommendedName>
    <alternativeName>
        <fullName evidence="3">Ribosome-releasing factor</fullName>
    </alternativeName>
</protein>
<feature type="domain" description="Ribosome recycling factor" evidence="5">
    <location>
        <begin position="23"/>
        <end position="184"/>
    </location>
</feature>
<dbReference type="GO" id="GO:0005737">
    <property type="term" value="C:cytoplasm"/>
    <property type="evidence" value="ECO:0007669"/>
    <property type="project" value="UniProtKB-SubCell"/>
</dbReference>
<dbReference type="SUPFAM" id="SSF55194">
    <property type="entry name" value="Ribosome recycling factor, RRF"/>
    <property type="match status" value="1"/>
</dbReference>
<keyword evidence="7" id="KW-1185">Reference proteome</keyword>